<feature type="region of interest" description="Disordered" evidence="5">
    <location>
        <begin position="481"/>
        <end position="807"/>
    </location>
</feature>
<protein>
    <submittedName>
        <fullName evidence="8">Pre-rRNA-processing protein esf1</fullName>
    </submittedName>
</protein>
<dbReference type="GO" id="GO:0005730">
    <property type="term" value="C:nucleolus"/>
    <property type="evidence" value="ECO:0007669"/>
    <property type="project" value="UniProtKB-SubCell"/>
</dbReference>
<comment type="subcellular location">
    <subcellularLocation>
        <location evidence="1">Nucleus</location>
        <location evidence="1">Nucleolus</location>
    </subcellularLocation>
</comment>
<evidence type="ECO:0000313" key="8">
    <source>
        <dbReference type="EMBL" id="KAK0539755.1"/>
    </source>
</evidence>
<feature type="compositionally biased region" description="Acidic residues" evidence="5">
    <location>
        <begin position="526"/>
        <end position="536"/>
    </location>
</feature>
<dbReference type="Proteomes" id="UP001176521">
    <property type="component" value="Unassembled WGS sequence"/>
</dbReference>
<name>A0AAN6GIN2_9BASI</name>
<evidence type="ECO:0000256" key="5">
    <source>
        <dbReference type="SAM" id="MobiDB-lite"/>
    </source>
</evidence>
<keyword evidence="3" id="KW-0175">Coiled coil</keyword>
<dbReference type="Pfam" id="PF08159">
    <property type="entry name" value="NUC153"/>
    <property type="match status" value="1"/>
</dbReference>
<feature type="compositionally biased region" description="Acidic residues" evidence="5">
    <location>
        <begin position="641"/>
        <end position="651"/>
    </location>
</feature>
<comment type="similarity">
    <text evidence="2">Belongs to the ESF1 family.</text>
</comment>
<feature type="compositionally biased region" description="Basic residues" evidence="5">
    <location>
        <begin position="316"/>
        <end position="327"/>
    </location>
</feature>
<feature type="compositionally biased region" description="Basic and acidic residues" evidence="5">
    <location>
        <begin position="652"/>
        <end position="685"/>
    </location>
</feature>
<accession>A0AAN6GIN2</accession>
<feature type="compositionally biased region" description="Acidic residues" evidence="5">
    <location>
        <begin position="142"/>
        <end position="170"/>
    </location>
</feature>
<gene>
    <name evidence="8" type="primary">ESF1</name>
    <name evidence="8" type="ORF">OC842_000795</name>
</gene>
<evidence type="ECO:0000313" key="9">
    <source>
        <dbReference type="Proteomes" id="UP001176521"/>
    </source>
</evidence>
<dbReference type="PANTHER" id="PTHR12202">
    <property type="entry name" value="ESF1 HOMOLOG"/>
    <property type="match status" value="1"/>
</dbReference>
<dbReference type="Pfam" id="PF25121">
    <property type="entry name" value="RRM_ESF1"/>
    <property type="match status" value="1"/>
</dbReference>
<evidence type="ECO:0000256" key="4">
    <source>
        <dbReference type="ARBA" id="ARBA00023242"/>
    </source>
</evidence>
<evidence type="ECO:0000256" key="3">
    <source>
        <dbReference type="ARBA" id="ARBA00023054"/>
    </source>
</evidence>
<feature type="compositionally biased region" description="Basic residues" evidence="5">
    <location>
        <begin position="495"/>
        <end position="504"/>
    </location>
</feature>
<reference evidence="8" key="1">
    <citation type="journal article" date="2023" name="PhytoFront">
        <title>Draft Genome Resources of Seven Strains of Tilletia horrida, Causal Agent of Kernel Smut of Rice.</title>
        <authorList>
            <person name="Khanal S."/>
            <person name="Antony Babu S."/>
            <person name="Zhou X.G."/>
        </authorList>
    </citation>
    <scope>NUCLEOTIDE SEQUENCE</scope>
    <source>
        <strain evidence="8">TX3</strain>
    </source>
</reference>
<dbReference type="InterPro" id="IPR056750">
    <property type="entry name" value="RRM_ESF1"/>
</dbReference>
<keyword evidence="4" id="KW-0539">Nucleus</keyword>
<feature type="compositionally biased region" description="Basic and acidic residues" evidence="5">
    <location>
        <begin position="289"/>
        <end position="307"/>
    </location>
</feature>
<feature type="region of interest" description="Disordered" evidence="5">
    <location>
        <begin position="47"/>
        <end position="209"/>
    </location>
</feature>
<evidence type="ECO:0000256" key="2">
    <source>
        <dbReference type="ARBA" id="ARBA00009087"/>
    </source>
</evidence>
<feature type="compositionally biased region" description="Acidic residues" evidence="5">
    <location>
        <begin position="331"/>
        <end position="341"/>
    </location>
</feature>
<dbReference type="InterPro" id="IPR039754">
    <property type="entry name" value="Esf1"/>
</dbReference>
<evidence type="ECO:0000259" key="7">
    <source>
        <dbReference type="Pfam" id="PF25121"/>
    </source>
</evidence>
<feature type="region of interest" description="Disordered" evidence="5">
    <location>
        <begin position="830"/>
        <end position="853"/>
    </location>
</feature>
<feature type="compositionally biased region" description="Low complexity" evidence="5">
    <location>
        <begin position="173"/>
        <end position="198"/>
    </location>
</feature>
<evidence type="ECO:0000256" key="1">
    <source>
        <dbReference type="ARBA" id="ARBA00004604"/>
    </source>
</evidence>
<feature type="region of interest" description="Disordered" evidence="5">
    <location>
        <begin position="289"/>
        <end position="350"/>
    </location>
</feature>
<dbReference type="EMBL" id="JAPDMQ010000025">
    <property type="protein sequence ID" value="KAK0539755.1"/>
    <property type="molecule type" value="Genomic_DNA"/>
</dbReference>
<dbReference type="GO" id="GO:0003723">
    <property type="term" value="F:RNA binding"/>
    <property type="evidence" value="ECO:0007669"/>
    <property type="project" value="TreeGrafter"/>
</dbReference>
<proteinExistence type="inferred from homology"/>
<dbReference type="InterPro" id="IPR012580">
    <property type="entry name" value="NUC153"/>
</dbReference>
<feature type="compositionally biased region" description="Acidic residues" evidence="5">
    <location>
        <begin position="93"/>
        <end position="123"/>
    </location>
</feature>
<feature type="region of interest" description="Disordered" evidence="5">
    <location>
        <begin position="1"/>
        <end position="34"/>
    </location>
</feature>
<feature type="domain" description="ESF1 RRM" evidence="7">
    <location>
        <begin position="209"/>
        <end position="416"/>
    </location>
</feature>
<dbReference type="PANTHER" id="PTHR12202:SF0">
    <property type="entry name" value="ESF1 HOMOLOG"/>
    <property type="match status" value="1"/>
</dbReference>
<feature type="compositionally biased region" description="Basic and acidic residues" evidence="5">
    <location>
        <begin position="199"/>
        <end position="209"/>
    </location>
</feature>
<dbReference type="AlphaFoldDB" id="A0AAN6GIN2"/>
<feature type="compositionally biased region" description="Low complexity" evidence="5">
    <location>
        <begin position="572"/>
        <end position="591"/>
    </location>
</feature>
<keyword evidence="9" id="KW-1185">Reference proteome</keyword>
<evidence type="ECO:0000259" key="6">
    <source>
        <dbReference type="Pfam" id="PF08159"/>
    </source>
</evidence>
<feature type="compositionally biased region" description="Basic and acidic residues" evidence="5">
    <location>
        <begin position="1"/>
        <end position="19"/>
    </location>
</feature>
<sequence length="853" mass="93115">MAGKKQEKQHAPAVRDPRFSRAQNDPRFLRPKKEAFQVVLDDRFKDLLRTEGSGGSGAGKRKVDKYGRKIGADGGPSGSEAQQLRNLYRIEGDDQDEEDDDDDNDEDEDDDGEEEDDDDEEEQSGTSALDYARGEAELLSSSDDDSSDEDEDEDADLPSEDDYSSVDEDELRATTAQQPASAAAPGASASSKGKGKAAAAKEELRGERTRRLAVVNMDWDHIRARDLYMVFSSLVSPTATRLPASANGAASSSAATAANGKRAAASAGLQVQGKVLSVRVYPSEFGRERMKKEDIEGPPRDIFKSADDQQASSSSSRKKKKGKKGKKRSGDEDDDDDEEEEITAKSIVQVDEGGDFDEEALRKYQLERLRYYYAVAEFDSVDAASHVYNEIDGTEMERSANVFDLRFVPDEMDFPTYALDADQPDREDGWRDELTFDAIQDGPAAAAASGAGSKYRPLDFKTDALRHSRVKLTWDADDPERTRITKNIFAPANAKKGKNNKNKKSGVMTLDEMRDEDFKAYLASATEDEDEDEEGGGEGTEAGRARLRALLNLDGPAQGEGAGNSDDEGAQKSKAPNKLKAALLASNSTASVWGRSRIPNEKTGLVEGEMEITFTPGLSEAKGRKELLAKGNKKGGKNGAGEDEEGEGEETTLDKYVRKQREKKERRKTERERAAGKAGADREQDGEGNGDGADLGFDDPFFTNDDDAERAMAAALEAHDGGASDAAISRRAPSAERKAQGAVEDGEGVQKKSKTMSKREAKLERKRKRKAKAAGEEYVPARGRDIENDSGDDEARDGADAGGAGFDVDVADPRFSAVLEDHRFALDPSHKAWKETKGMRKLVQERQRKRARV</sequence>
<comment type="caution">
    <text evidence="8">The sequence shown here is derived from an EMBL/GenBank/DDBJ whole genome shotgun (WGS) entry which is preliminary data.</text>
</comment>
<feature type="domain" description="NUC153" evidence="6">
    <location>
        <begin position="812"/>
        <end position="839"/>
    </location>
</feature>
<organism evidence="8 9">
    <name type="scientific">Tilletia horrida</name>
    <dbReference type="NCBI Taxonomy" id="155126"/>
    <lineage>
        <taxon>Eukaryota</taxon>
        <taxon>Fungi</taxon>
        <taxon>Dikarya</taxon>
        <taxon>Basidiomycota</taxon>
        <taxon>Ustilaginomycotina</taxon>
        <taxon>Exobasidiomycetes</taxon>
        <taxon>Tilletiales</taxon>
        <taxon>Tilletiaceae</taxon>
        <taxon>Tilletia</taxon>
    </lineage>
</organism>
<dbReference type="GO" id="GO:0006364">
    <property type="term" value="P:rRNA processing"/>
    <property type="evidence" value="ECO:0007669"/>
    <property type="project" value="InterPro"/>
</dbReference>
<feature type="compositionally biased region" description="Basic and acidic residues" evidence="5">
    <location>
        <begin position="830"/>
        <end position="846"/>
    </location>
</feature>